<gene>
    <name evidence="3" type="ORF">SAMN04489834_2309</name>
</gene>
<dbReference type="PANTHER" id="PTHR43194">
    <property type="entry name" value="HYDROLASE ALPHA/BETA FOLD FAMILY"/>
    <property type="match status" value="1"/>
</dbReference>
<name>A0A1H1VMG3_9MICO</name>
<sequence length="287" mass="29826">MTEFTVTARGDRVAYDRRGSGPALIFIAGAGPFRAMDPVTTETATLAAERGITTLVYDRLGRGESPVEGRIDLDRELEAVAALLGVAGGRAVLCGHSSGCSIALAAAARGLPVAGLALWEAPLGPPDGGAREWAAEVDRLIEAGELDAALVHYMKDIPPEYLEYWRDSPEFPALVANAGSLRPDGESLAWAESAPLSELCAGIRVPVEALVGEETLPIMLSAADAIVAAIPGAVQKRMPGAQHEWQAAPMAAELAAFVTAAFGTAARDTATDAERGTAESAVPRQES</sequence>
<dbReference type="RefSeq" id="WP_083364170.1">
    <property type="nucleotide sequence ID" value="NZ_LT629742.1"/>
</dbReference>
<keyword evidence="4" id="KW-1185">Reference proteome</keyword>
<dbReference type="InterPro" id="IPR000073">
    <property type="entry name" value="AB_hydrolase_1"/>
</dbReference>
<dbReference type="AlphaFoldDB" id="A0A1H1VMG3"/>
<dbReference type="Gene3D" id="3.40.50.1820">
    <property type="entry name" value="alpha/beta hydrolase"/>
    <property type="match status" value="1"/>
</dbReference>
<evidence type="ECO:0000259" key="2">
    <source>
        <dbReference type="Pfam" id="PF12697"/>
    </source>
</evidence>
<protein>
    <submittedName>
        <fullName evidence="3">Lysophospholipase, alpha-beta hydrolase superfamily</fullName>
    </submittedName>
</protein>
<dbReference type="Pfam" id="PF12697">
    <property type="entry name" value="Abhydrolase_6"/>
    <property type="match status" value="1"/>
</dbReference>
<dbReference type="Proteomes" id="UP000181956">
    <property type="component" value="Chromosome I"/>
</dbReference>
<dbReference type="SUPFAM" id="SSF53474">
    <property type="entry name" value="alpha/beta-Hydrolases"/>
    <property type="match status" value="1"/>
</dbReference>
<reference evidence="4" key="1">
    <citation type="submission" date="2016-10" db="EMBL/GenBank/DDBJ databases">
        <authorList>
            <person name="Varghese N."/>
            <person name="Submissions S."/>
        </authorList>
    </citation>
    <scope>NUCLEOTIDE SEQUENCE [LARGE SCALE GENOMIC DNA]</scope>
    <source>
        <strain evidence="4">DSM 21772</strain>
    </source>
</reference>
<dbReference type="EMBL" id="LT629742">
    <property type="protein sequence ID" value="SDS86088.1"/>
    <property type="molecule type" value="Genomic_DNA"/>
</dbReference>
<dbReference type="InterPro" id="IPR050228">
    <property type="entry name" value="Carboxylesterase_BioH"/>
</dbReference>
<dbReference type="OrthoDB" id="63519at2"/>
<evidence type="ECO:0000313" key="3">
    <source>
        <dbReference type="EMBL" id="SDS86088.1"/>
    </source>
</evidence>
<proteinExistence type="predicted"/>
<organism evidence="3 4">
    <name type="scientific">Microterricola viridarii</name>
    <dbReference type="NCBI Taxonomy" id="412690"/>
    <lineage>
        <taxon>Bacteria</taxon>
        <taxon>Bacillati</taxon>
        <taxon>Actinomycetota</taxon>
        <taxon>Actinomycetes</taxon>
        <taxon>Micrococcales</taxon>
        <taxon>Microbacteriaceae</taxon>
        <taxon>Microterricola</taxon>
    </lineage>
</organism>
<feature type="region of interest" description="Disordered" evidence="1">
    <location>
        <begin position="268"/>
        <end position="287"/>
    </location>
</feature>
<dbReference type="STRING" id="412690.SAMN04489834_2309"/>
<dbReference type="InterPro" id="IPR029058">
    <property type="entry name" value="AB_hydrolase_fold"/>
</dbReference>
<feature type="domain" description="AB hydrolase-1" evidence="2">
    <location>
        <begin position="24"/>
        <end position="249"/>
    </location>
</feature>
<dbReference type="GO" id="GO:0016787">
    <property type="term" value="F:hydrolase activity"/>
    <property type="evidence" value="ECO:0007669"/>
    <property type="project" value="UniProtKB-KW"/>
</dbReference>
<dbReference type="PANTHER" id="PTHR43194:SF2">
    <property type="entry name" value="PEROXISOMAL MEMBRANE PROTEIN LPX1"/>
    <property type="match status" value="1"/>
</dbReference>
<keyword evidence="3" id="KW-0378">Hydrolase</keyword>
<evidence type="ECO:0000313" key="4">
    <source>
        <dbReference type="Proteomes" id="UP000181956"/>
    </source>
</evidence>
<evidence type="ECO:0000256" key="1">
    <source>
        <dbReference type="SAM" id="MobiDB-lite"/>
    </source>
</evidence>
<accession>A0A1H1VMG3</accession>